<organism evidence="1 2">
    <name type="scientific">Secundilactobacillus hailunensis</name>
    <dbReference type="NCBI Taxonomy" id="2559923"/>
    <lineage>
        <taxon>Bacteria</taxon>
        <taxon>Bacillati</taxon>
        <taxon>Bacillota</taxon>
        <taxon>Bacilli</taxon>
        <taxon>Lactobacillales</taxon>
        <taxon>Lactobacillaceae</taxon>
        <taxon>Secundilactobacillus</taxon>
    </lineage>
</organism>
<evidence type="ECO:0000313" key="2">
    <source>
        <dbReference type="Proteomes" id="UP001596190"/>
    </source>
</evidence>
<protein>
    <submittedName>
        <fullName evidence="1">Uncharacterized protein</fullName>
    </submittedName>
</protein>
<comment type="caution">
    <text evidence="1">The sequence shown here is derived from an EMBL/GenBank/DDBJ whole genome shotgun (WGS) entry which is preliminary data.</text>
</comment>
<dbReference type="RefSeq" id="WP_171001231.1">
    <property type="nucleotide sequence ID" value="NZ_BJDO01000020.1"/>
</dbReference>
<dbReference type="Proteomes" id="UP001596190">
    <property type="component" value="Unassembled WGS sequence"/>
</dbReference>
<sequence length="92" mass="10888">MVSKKRDNTKWYAYSKNIDDNEPIFLERNKLRKLIQNAILKKTNANLEKVSAKLGTSKGWLLNIKKLRSDQYYPNPLISINDLIQQIIKQRR</sequence>
<keyword evidence="2" id="KW-1185">Reference proteome</keyword>
<reference evidence="2" key="1">
    <citation type="journal article" date="2019" name="Int. J. Syst. Evol. Microbiol.">
        <title>The Global Catalogue of Microorganisms (GCM) 10K type strain sequencing project: providing services to taxonomists for standard genome sequencing and annotation.</title>
        <authorList>
            <consortium name="The Broad Institute Genomics Platform"/>
            <consortium name="The Broad Institute Genome Sequencing Center for Infectious Disease"/>
            <person name="Wu L."/>
            <person name="Ma J."/>
        </authorList>
    </citation>
    <scope>NUCLEOTIDE SEQUENCE [LARGE SCALE GENOMIC DNA]</scope>
    <source>
        <strain evidence="2">CCM 8950</strain>
    </source>
</reference>
<gene>
    <name evidence="1" type="ORF">ACFP1H_01840</name>
</gene>
<proteinExistence type="predicted"/>
<accession>A0ABW1T6N0</accession>
<evidence type="ECO:0000313" key="1">
    <source>
        <dbReference type="EMBL" id="MFC6253344.1"/>
    </source>
</evidence>
<dbReference type="EMBL" id="JBHSSA010000025">
    <property type="protein sequence ID" value="MFC6253344.1"/>
    <property type="molecule type" value="Genomic_DNA"/>
</dbReference>
<name>A0ABW1T6N0_9LACO</name>